<keyword evidence="11" id="KW-0496">Mitochondrion</keyword>
<geneLocation type="mitochondrion" evidence="11"/>
<dbReference type="GeneID" id="32229694"/>
<keyword evidence="5" id="KW-1278">Translocase</keyword>
<feature type="transmembrane region" description="Helical" evidence="10">
    <location>
        <begin position="6"/>
        <end position="31"/>
    </location>
</feature>
<accession>A0A1U9XPE7</accession>
<evidence type="ECO:0000256" key="3">
    <source>
        <dbReference type="ARBA" id="ARBA00016612"/>
    </source>
</evidence>
<reference evidence="11" key="1">
    <citation type="journal article" date="2017" name="Mol. Phylogenet. Evol.">
        <title>Curious bivalves: Systematic utility and unusual properties of anomalodesmatan mitochondrial genomes.</title>
        <authorList>
            <person name="Williams S.T."/>
            <person name="Foster P.G."/>
            <person name="Hughes C."/>
            <person name="Harper E.M."/>
            <person name="Taylor J.D."/>
            <person name="Littlewood D.T."/>
            <person name="Dyal P."/>
            <person name="Hopkins K.P."/>
            <person name="Briscoe A.G."/>
        </authorList>
    </citation>
    <scope>NUCLEOTIDE SEQUENCE</scope>
</reference>
<evidence type="ECO:0000256" key="7">
    <source>
        <dbReference type="ARBA" id="ARBA00023027"/>
    </source>
</evidence>
<feature type="transmembrane region" description="Helical" evidence="10">
    <location>
        <begin position="43"/>
        <end position="76"/>
    </location>
</feature>
<dbReference type="InterPro" id="IPR039428">
    <property type="entry name" value="NUOK/Mnh_C1-like"/>
</dbReference>
<evidence type="ECO:0000256" key="6">
    <source>
        <dbReference type="ARBA" id="ARBA00022989"/>
    </source>
</evidence>
<dbReference type="AlphaFoldDB" id="A0A1U9XPE7"/>
<gene>
    <name evidence="11" type="primary">ND4L</name>
</gene>
<evidence type="ECO:0000256" key="1">
    <source>
        <dbReference type="ARBA" id="ARBA00004141"/>
    </source>
</evidence>
<dbReference type="Gene3D" id="1.10.287.3510">
    <property type="match status" value="1"/>
</dbReference>
<dbReference type="EMBL" id="KX815958">
    <property type="protein sequence ID" value="AQZ26129.1"/>
    <property type="molecule type" value="Genomic_DNA"/>
</dbReference>
<organism evidence="11">
    <name type="scientific">Euciroa cf. queenslandica STW-2017</name>
    <dbReference type="NCBI Taxonomy" id="1969321"/>
    <lineage>
        <taxon>Eukaryota</taxon>
        <taxon>Metazoa</taxon>
        <taxon>Spiralia</taxon>
        <taxon>Lophotrochozoa</taxon>
        <taxon>Mollusca</taxon>
        <taxon>Bivalvia</taxon>
        <taxon>Autobranchia</taxon>
        <taxon>Heteroconchia</taxon>
        <taxon>Euheterodonta</taxon>
        <taxon>Anomalodesmata</taxon>
        <taxon>Verticordioidea</taxon>
        <taxon>Euciroidae</taxon>
        <taxon>Euciroa</taxon>
    </lineage>
</organism>
<protein>
    <recommendedName>
        <fullName evidence="3">NADH-ubiquinone oxidoreductase chain 4L</fullName>
    </recommendedName>
    <alternativeName>
        <fullName evidence="9">NADH dehydrogenase subunit 4L</fullName>
    </alternativeName>
</protein>
<keyword evidence="6 10" id="KW-1133">Transmembrane helix</keyword>
<dbReference type="RefSeq" id="YP_009353840.1">
    <property type="nucleotide sequence ID" value="NC_034301.1"/>
</dbReference>
<comment type="similarity">
    <text evidence="2">Belongs to the complex I subunit 4L family.</text>
</comment>
<dbReference type="CTD" id="4539"/>
<keyword evidence="7" id="KW-0520">NAD</keyword>
<keyword evidence="4 10" id="KW-0812">Transmembrane</keyword>
<dbReference type="GO" id="GO:0016020">
    <property type="term" value="C:membrane"/>
    <property type="evidence" value="ECO:0007669"/>
    <property type="project" value="UniProtKB-SubCell"/>
</dbReference>
<evidence type="ECO:0000256" key="9">
    <source>
        <dbReference type="ARBA" id="ARBA00031586"/>
    </source>
</evidence>
<sequence>MLTFMSSYIVLFCVITLSLQTSHFLNLLLILEMAVIGLYTSLVLLGALCFSYLCLIFIVMSVGEAVVGLALLVASVRQFGNDYVKSFVSAKF</sequence>
<evidence type="ECO:0000256" key="5">
    <source>
        <dbReference type="ARBA" id="ARBA00022967"/>
    </source>
</evidence>
<evidence type="ECO:0000256" key="8">
    <source>
        <dbReference type="ARBA" id="ARBA00023136"/>
    </source>
</evidence>
<proteinExistence type="inferred from homology"/>
<dbReference type="Pfam" id="PF00420">
    <property type="entry name" value="Oxidored_q2"/>
    <property type="match status" value="1"/>
</dbReference>
<keyword evidence="8 10" id="KW-0472">Membrane</keyword>
<evidence type="ECO:0000256" key="4">
    <source>
        <dbReference type="ARBA" id="ARBA00022692"/>
    </source>
</evidence>
<name>A0A1U9XPE7_9BIVA</name>
<evidence type="ECO:0000313" key="11">
    <source>
        <dbReference type="EMBL" id="AQZ26129.1"/>
    </source>
</evidence>
<evidence type="ECO:0000256" key="2">
    <source>
        <dbReference type="ARBA" id="ARBA00010519"/>
    </source>
</evidence>
<comment type="subcellular location">
    <subcellularLocation>
        <location evidence="1">Membrane</location>
        <topology evidence="1">Multi-pass membrane protein</topology>
    </subcellularLocation>
</comment>
<evidence type="ECO:0000256" key="10">
    <source>
        <dbReference type="SAM" id="Phobius"/>
    </source>
</evidence>